<dbReference type="OrthoDB" id="9803697at2"/>
<dbReference type="RefSeq" id="WP_145243414.1">
    <property type="nucleotide sequence ID" value="NZ_CP036273.1"/>
</dbReference>
<sequence>MSVKDTLKNAGEAVKEKAEEAACWVKEKTGMGTCDASTVKPHMAVVSSCGCTMGKVDGVEGSSIKLTKNDSPDGVHHYIPTAWVDHVDSHVHLNKNADETKRGWTSRAGASA</sequence>
<keyword evidence="2" id="KW-1185">Reference proteome</keyword>
<protein>
    <recommendedName>
        <fullName evidence="3">DUF2171 domain-containing protein</fullName>
    </recommendedName>
</protein>
<name>A0A517Y0J6_9BACT</name>
<dbReference type="Pfam" id="PF09939">
    <property type="entry name" value="DUF2171"/>
    <property type="match status" value="1"/>
</dbReference>
<reference evidence="1 2" key="1">
    <citation type="submission" date="2019-02" db="EMBL/GenBank/DDBJ databases">
        <title>Deep-cultivation of Planctomycetes and their phenomic and genomic characterization uncovers novel biology.</title>
        <authorList>
            <person name="Wiegand S."/>
            <person name="Jogler M."/>
            <person name="Boedeker C."/>
            <person name="Pinto D."/>
            <person name="Vollmers J."/>
            <person name="Rivas-Marin E."/>
            <person name="Kohn T."/>
            <person name="Peeters S.H."/>
            <person name="Heuer A."/>
            <person name="Rast P."/>
            <person name="Oberbeckmann S."/>
            <person name="Bunk B."/>
            <person name="Jeske O."/>
            <person name="Meyerdierks A."/>
            <person name="Storesund J.E."/>
            <person name="Kallscheuer N."/>
            <person name="Luecker S."/>
            <person name="Lage O.M."/>
            <person name="Pohl T."/>
            <person name="Merkel B.J."/>
            <person name="Hornburger P."/>
            <person name="Mueller R.-W."/>
            <person name="Bruemmer F."/>
            <person name="Labrenz M."/>
            <person name="Spormann A.M."/>
            <person name="Op den Camp H."/>
            <person name="Overmann J."/>
            <person name="Amann R."/>
            <person name="Jetten M.S.M."/>
            <person name="Mascher T."/>
            <person name="Medema M.H."/>
            <person name="Devos D.P."/>
            <person name="Kaster A.-K."/>
            <person name="Ovreas L."/>
            <person name="Rohde M."/>
            <person name="Galperin M.Y."/>
            <person name="Jogler C."/>
        </authorList>
    </citation>
    <scope>NUCLEOTIDE SEQUENCE [LARGE SCALE GENOMIC DNA]</scope>
    <source>
        <strain evidence="1 2">ETA_A1</strain>
    </source>
</reference>
<dbReference type="InterPro" id="IPR018684">
    <property type="entry name" value="DUF2171"/>
</dbReference>
<accession>A0A517Y0J6</accession>
<dbReference type="GO" id="GO:0016812">
    <property type="term" value="F:hydrolase activity, acting on carbon-nitrogen (but not peptide) bonds, in cyclic amides"/>
    <property type="evidence" value="ECO:0007669"/>
    <property type="project" value="InterPro"/>
</dbReference>
<proteinExistence type="predicted"/>
<evidence type="ECO:0000313" key="2">
    <source>
        <dbReference type="Proteomes" id="UP000319576"/>
    </source>
</evidence>
<dbReference type="EMBL" id="CP036273">
    <property type="protein sequence ID" value="QDU23275.1"/>
    <property type="molecule type" value="Genomic_DNA"/>
</dbReference>
<dbReference type="PROSITE" id="PS00482">
    <property type="entry name" value="DIHYDROOROTASE_1"/>
    <property type="match status" value="1"/>
</dbReference>
<gene>
    <name evidence="1" type="ORF">ETAA1_52690</name>
</gene>
<dbReference type="InterPro" id="IPR002195">
    <property type="entry name" value="Dihydroorotase_CS"/>
</dbReference>
<dbReference type="AlphaFoldDB" id="A0A517Y0J6"/>
<evidence type="ECO:0000313" key="1">
    <source>
        <dbReference type="EMBL" id="QDU23275.1"/>
    </source>
</evidence>
<dbReference type="Proteomes" id="UP000319576">
    <property type="component" value="Chromosome"/>
</dbReference>
<dbReference type="KEGG" id="uli:ETAA1_52690"/>
<evidence type="ECO:0008006" key="3">
    <source>
        <dbReference type="Google" id="ProtNLM"/>
    </source>
</evidence>
<organism evidence="1 2">
    <name type="scientific">Urbifossiella limnaea</name>
    <dbReference type="NCBI Taxonomy" id="2528023"/>
    <lineage>
        <taxon>Bacteria</taxon>
        <taxon>Pseudomonadati</taxon>
        <taxon>Planctomycetota</taxon>
        <taxon>Planctomycetia</taxon>
        <taxon>Gemmatales</taxon>
        <taxon>Gemmataceae</taxon>
        <taxon>Urbifossiella</taxon>
    </lineage>
</organism>